<evidence type="ECO:0008006" key="3">
    <source>
        <dbReference type="Google" id="ProtNLM"/>
    </source>
</evidence>
<protein>
    <recommendedName>
        <fullName evidence="3">DUF3326 domain-containing protein</fullName>
    </recommendedName>
</protein>
<dbReference type="AlphaFoldDB" id="A0A086CFX0"/>
<sequence length="351" mass="37153">MISRPYSAVLIVPTGIGASIGGYAGDALPLARAMAKVCDYLITHPNVLNGAQLYWPSSNILYVEGYGLDNFACGDWGLNPVLSNKVGLILDQGIESELMSRHIQAANAARGTLGLRLTDYMITDAPLGVETRIANSGTSWGTINNPGSLLRAAEKLIDKNGAEAIAIVSRFPDTIDETLISNYRSGNGVDPIAGAESIISHLIVSQFCIPAAHAPALHPLPLDDTVSPRSAAEELGYTFLSSVLVGLSRAPQFITKQRFHSIWADDIDALVVPATACGGSSVFSFSQRDSLIIAVTENKTTIDVPSESLGLKTITVNSYLEALGVLIAHKTGIDINTLSPNLSPLSLLTEN</sequence>
<dbReference type="PANTHER" id="PTHR36891:SF1">
    <property type="entry name" value="OS01G0127400 PROTEIN"/>
    <property type="match status" value="1"/>
</dbReference>
<comment type="caution">
    <text evidence="1">The sequence shown here is derived from an EMBL/GenBank/DDBJ whole genome shotgun (WGS) entry which is preliminary data.</text>
</comment>
<dbReference type="PATRIC" id="fig|1527444.3.peg.1023"/>
<dbReference type="STRING" id="1527444.ucyna2_01074"/>
<dbReference type="eggNOG" id="COG0388">
    <property type="taxonomic scope" value="Bacteria"/>
</dbReference>
<evidence type="ECO:0000313" key="2">
    <source>
        <dbReference type="Proteomes" id="UP000028922"/>
    </source>
</evidence>
<dbReference type="InterPro" id="IPR021763">
    <property type="entry name" value="DUF3326"/>
</dbReference>
<accession>A0A086CFX0</accession>
<dbReference type="Proteomes" id="UP000028922">
    <property type="component" value="Unassembled WGS sequence"/>
</dbReference>
<gene>
    <name evidence="1" type="ORF">ucyna2_01074</name>
</gene>
<name>A0A086CFX0_9CHRO</name>
<dbReference type="Pfam" id="PF11805">
    <property type="entry name" value="DUF3326"/>
    <property type="match status" value="1"/>
</dbReference>
<dbReference type="EMBL" id="JPSP01000014">
    <property type="protein sequence ID" value="KFF41084.1"/>
    <property type="molecule type" value="Genomic_DNA"/>
</dbReference>
<evidence type="ECO:0000313" key="1">
    <source>
        <dbReference type="EMBL" id="KFF41084.1"/>
    </source>
</evidence>
<dbReference type="PANTHER" id="PTHR36891">
    <property type="entry name" value="OS01G0127400 PROTEIN"/>
    <property type="match status" value="1"/>
</dbReference>
<proteinExistence type="predicted"/>
<reference evidence="1 2" key="1">
    <citation type="submission" date="2014-08" db="EMBL/GenBank/DDBJ databases">
        <title>Comparative genomics reveals surprising divergence of two closely related strains of uncultivated UCYN-A cyanobacteria.</title>
        <authorList>
            <person name="Bombar D."/>
            <person name="Heller P."/>
            <person name="Sanchez-Baracaldo P."/>
            <person name="Carter B.J."/>
            <person name="Zert J.P."/>
        </authorList>
    </citation>
    <scope>NUCLEOTIDE SEQUENCE [LARGE SCALE GENOMIC DNA]</scope>
</reference>
<organism evidence="1 2">
    <name type="scientific">Candidatus Atelocyanobacterium thalassa isolate SIO64986</name>
    <dbReference type="NCBI Taxonomy" id="1527444"/>
    <lineage>
        <taxon>Bacteria</taxon>
        <taxon>Bacillati</taxon>
        <taxon>Cyanobacteriota</taxon>
        <taxon>Cyanophyceae</taxon>
        <taxon>Oscillatoriophycideae</taxon>
        <taxon>Chroococcales</taxon>
        <taxon>Aphanothecaceae</taxon>
        <taxon>Candidatus Atelocyanobacterium</taxon>
        <taxon>Candidatus Atelocyanobacterium thalassae</taxon>
    </lineage>
</organism>